<name>A0A6A6DAN0_9PEZI</name>
<dbReference type="SUPFAM" id="SSF48452">
    <property type="entry name" value="TPR-like"/>
    <property type="match status" value="1"/>
</dbReference>
<dbReference type="InterPro" id="IPR011990">
    <property type="entry name" value="TPR-like_helical_dom_sf"/>
</dbReference>
<sequence>EKVLGPEHPDTLTSVYCLAHLLANQRRRAESLALYKRACDAYITVLGEDHPTTRSCRQHYSEILSSQEQDQFALSSVMLDSGVVSMHTGKRSKLSRGLSKIGFRSSKFSLK</sequence>
<accession>A0A6A6DAN0</accession>
<dbReference type="EMBL" id="ML994715">
    <property type="protein sequence ID" value="KAF2176103.1"/>
    <property type="molecule type" value="Genomic_DNA"/>
</dbReference>
<feature type="non-terminal residue" evidence="1">
    <location>
        <position position="1"/>
    </location>
</feature>
<dbReference type="Gene3D" id="1.25.40.10">
    <property type="entry name" value="Tetratricopeptide repeat domain"/>
    <property type="match status" value="1"/>
</dbReference>
<organism evidence="1 2">
    <name type="scientific">Zopfia rhizophila CBS 207.26</name>
    <dbReference type="NCBI Taxonomy" id="1314779"/>
    <lineage>
        <taxon>Eukaryota</taxon>
        <taxon>Fungi</taxon>
        <taxon>Dikarya</taxon>
        <taxon>Ascomycota</taxon>
        <taxon>Pezizomycotina</taxon>
        <taxon>Dothideomycetes</taxon>
        <taxon>Dothideomycetes incertae sedis</taxon>
        <taxon>Zopfiaceae</taxon>
        <taxon>Zopfia</taxon>
    </lineage>
</organism>
<keyword evidence="2" id="KW-1185">Reference proteome</keyword>
<dbReference type="OrthoDB" id="3925022at2759"/>
<evidence type="ECO:0000313" key="2">
    <source>
        <dbReference type="Proteomes" id="UP000800200"/>
    </source>
</evidence>
<reference evidence="1" key="1">
    <citation type="journal article" date="2020" name="Stud. Mycol.">
        <title>101 Dothideomycetes genomes: a test case for predicting lifestyles and emergence of pathogens.</title>
        <authorList>
            <person name="Haridas S."/>
            <person name="Albert R."/>
            <person name="Binder M."/>
            <person name="Bloem J."/>
            <person name="Labutti K."/>
            <person name="Salamov A."/>
            <person name="Andreopoulos B."/>
            <person name="Baker S."/>
            <person name="Barry K."/>
            <person name="Bills G."/>
            <person name="Bluhm B."/>
            <person name="Cannon C."/>
            <person name="Castanera R."/>
            <person name="Culley D."/>
            <person name="Daum C."/>
            <person name="Ezra D."/>
            <person name="Gonzalez J."/>
            <person name="Henrissat B."/>
            <person name="Kuo A."/>
            <person name="Liang C."/>
            <person name="Lipzen A."/>
            <person name="Lutzoni F."/>
            <person name="Magnuson J."/>
            <person name="Mondo S."/>
            <person name="Nolan M."/>
            <person name="Ohm R."/>
            <person name="Pangilinan J."/>
            <person name="Park H.-J."/>
            <person name="Ramirez L."/>
            <person name="Alfaro M."/>
            <person name="Sun H."/>
            <person name="Tritt A."/>
            <person name="Yoshinaga Y."/>
            <person name="Zwiers L.-H."/>
            <person name="Turgeon B."/>
            <person name="Goodwin S."/>
            <person name="Spatafora J."/>
            <person name="Crous P."/>
            <person name="Grigoriev I."/>
        </authorList>
    </citation>
    <scope>NUCLEOTIDE SEQUENCE</scope>
    <source>
        <strain evidence="1">CBS 207.26</strain>
    </source>
</reference>
<gene>
    <name evidence="1" type="ORF">K469DRAFT_608402</name>
</gene>
<evidence type="ECO:0000313" key="1">
    <source>
        <dbReference type="EMBL" id="KAF2176103.1"/>
    </source>
</evidence>
<proteinExistence type="predicted"/>
<protein>
    <recommendedName>
        <fullName evidence="3">Kinesin light chain</fullName>
    </recommendedName>
</protein>
<dbReference type="Proteomes" id="UP000800200">
    <property type="component" value="Unassembled WGS sequence"/>
</dbReference>
<dbReference type="AlphaFoldDB" id="A0A6A6DAN0"/>
<evidence type="ECO:0008006" key="3">
    <source>
        <dbReference type="Google" id="ProtNLM"/>
    </source>
</evidence>
<dbReference type="Pfam" id="PF13374">
    <property type="entry name" value="TPR_10"/>
    <property type="match status" value="1"/>
</dbReference>